<dbReference type="AlphaFoldDB" id="A0AAV8ZCP5"/>
<keyword evidence="4 8" id="KW-0732">Signal</keyword>
<dbReference type="GO" id="GO:0003993">
    <property type="term" value="F:acid phosphatase activity"/>
    <property type="evidence" value="ECO:0007669"/>
    <property type="project" value="UniProtKB-EC"/>
</dbReference>
<dbReference type="Proteomes" id="UP001162162">
    <property type="component" value="Unassembled WGS sequence"/>
</dbReference>
<comment type="catalytic activity">
    <reaction evidence="1">
        <text>a phosphate monoester + H2O = an alcohol + phosphate</text>
        <dbReference type="Rhea" id="RHEA:15017"/>
        <dbReference type="ChEBI" id="CHEBI:15377"/>
        <dbReference type="ChEBI" id="CHEBI:30879"/>
        <dbReference type="ChEBI" id="CHEBI:43474"/>
        <dbReference type="ChEBI" id="CHEBI:67140"/>
        <dbReference type="EC" id="3.1.3.2"/>
    </reaction>
</comment>
<keyword evidence="7" id="KW-0325">Glycoprotein</keyword>
<evidence type="ECO:0000256" key="5">
    <source>
        <dbReference type="ARBA" id="ARBA00022801"/>
    </source>
</evidence>
<dbReference type="InterPro" id="IPR000560">
    <property type="entry name" value="His_Pase_clade-2"/>
</dbReference>
<name>A0AAV8ZCP5_9CUCU</name>
<evidence type="ECO:0000256" key="8">
    <source>
        <dbReference type="SAM" id="SignalP"/>
    </source>
</evidence>
<dbReference type="EMBL" id="JAPWTK010000004">
    <property type="protein sequence ID" value="KAJ8961912.1"/>
    <property type="molecule type" value="Genomic_DNA"/>
</dbReference>
<evidence type="ECO:0000256" key="6">
    <source>
        <dbReference type="ARBA" id="ARBA00023157"/>
    </source>
</evidence>
<dbReference type="Pfam" id="PF00328">
    <property type="entry name" value="His_Phos_2"/>
    <property type="match status" value="1"/>
</dbReference>
<dbReference type="PANTHER" id="PTHR11567">
    <property type="entry name" value="ACID PHOSPHATASE-RELATED"/>
    <property type="match status" value="1"/>
</dbReference>
<gene>
    <name evidence="9" type="ORF">NQ318_021531</name>
</gene>
<dbReference type="CDD" id="cd07061">
    <property type="entry name" value="HP_HAP_like"/>
    <property type="match status" value="1"/>
</dbReference>
<dbReference type="PANTHER" id="PTHR11567:SF211">
    <property type="entry name" value="PROSTATIC ACID PHOSPHATASE"/>
    <property type="match status" value="1"/>
</dbReference>
<organism evidence="9 10">
    <name type="scientific">Aromia moschata</name>
    <dbReference type="NCBI Taxonomy" id="1265417"/>
    <lineage>
        <taxon>Eukaryota</taxon>
        <taxon>Metazoa</taxon>
        <taxon>Ecdysozoa</taxon>
        <taxon>Arthropoda</taxon>
        <taxon>Hexapoda</taxon>
        <taxon>Insecta</taxon>
        <taxon>Pterygota</taxon>
        <taxon>Neoptera</taxon>
        <taxon>Endopterygota</taxon>
        <taxon>Coleoptera</taxon>
        <taxon>Polyphaga</taxon>
        <taxon>Cucujiformia</taxon>
        <taxon>Chrysomeloidea</taxon>
        <taxon>Cerambycidae</taxon>
        <taxon>Cerambycinae</taxon>
        <taxon>Callichromatini</taxon>
        <taxon>Aromia</taxon>
    </lineage>
</organism>
<dbReference type="InterPro" id="IPR050645">
    <property type="entry name" value="Histidine_acid_phosphatase"/>
</dbReference>
<comment type="caution">
    <text evidence="9">The sequence shown here is derived from an EMBL/GenBank/DDBJ whole genome shotgun (WGS) entry which is preliminary data.</text>
</comment>
<keyword evidence="10" id="KW-1185">Reference proteome</keyword>
<evidence type="ECO:0000313" key="9">
    <source>
        <dbReference type="EMBL" id="KAJ8961912.1"/>
    </source>
</evidence>
<dbReference type="SUPFAM" id="SSF53254">
    <property type="entry name" value="Phosphoglycerate mutase-like"/>
    <property type="match status" value="1"/>
</dbReference>
<sequence>MIVEVIKVLLTFGVTTFGSAEESTLLNVIQEGKREHYELGRFTRRRYQDFLPEKYSREDFIVWTTNTDRTYMSASCHLAGLFPPVGEQVWHKDIPWQPIPIFPSELATMNPLFVGCNRYSTLHKKVWSTEEHYVQIDRENQELYEYLTENSGTNITSLFDAFLIFDALHIEDRQKHVLPEWTKAVYPEPLSSLANELVKSFSFTDEQKRLSTGPFLYFVIRQFEAYLADPSSAHKYLQFSAHDFNIASILNTLGAFEPPLVPNFASTIYIELREQNGTNLINVYYKNYDGPEQIIIKGCDFNCNLQDFKSIVDNFAISPEEWYQICETEVTD</sequence>
<keyword evidence="6" id="KW-1015">Disulfide bond</keyword>
<accession>A0AAV8ZCP5</accession>
<evidence type="ECO:0000256" key="7">
    <source>
        <dbReference type="ARBA" id="ARBA00023180"/>
    </source>
</evidence>
<protein>
    <recommendedName>
        <fullName evidence="3">acid phosphatase</fullName>
        <ecNumber evidence="3">3.1.3.2</ecNumber>
    </recommendedName>
</protein>
<feature type="chain" id="PRO_5043866213" description="acid phosphatase" evidence="8">
    <location>
        <begin position="21"/>
        <end position="332"/>
    </location>
</feature>
<evidence type="ECO:0000256" key="4">
    <source>
        <dbReference type="ARBA" id="ARBA00022729"/>
    </source>
</evidence>
<feature type="signal peptide" evidence="8">
    <location>
        <begin position="1"/>
        <end position="20"/>
    </location>
</feature>
<evidence type="ECO:0000256" key="1">
    <source>
        <dbReference type="ARBA" id="ARBA00000032"/>
    </source>
</evidence>
<evidence type="ECO:0000256" key="3">
    <source>
        <dbReference type="ARBA" id="ARBA00012646"/>
    </source>
</evidence>
<proteinExistence type="inferred from homology"/>
<comment type="similarity">
    <text evidence="2">Belongs to the histidine acid phosphatase family.</text>
</comment>
<evidence type="ECO:0000256" key="2">
    <source>
        <dbReference type="ARBA" id="ARBA00005375"/>
    </source>
</evidence>
<dbReference type="EC" id="3.1.3.2" evidence="3"/>
<reference evidence="9" key="1">
    <citation type="journal article" date="2023" name="Insect Mol. Biol.">
        <title>Genome sequencing provides insights into the evolution of gene families encoding plant cell wall-degrading enzymes in longhorned beetles.</title>
        <authorList>
            <person name="Shin N.R."/>
            <person name="Okamura Y."/>
            <person name="Kirsch R."/>
            <person name="Pauchet Y."/>
        </authorList>
    </citation>
    <scope>NUCLEOTIDE SEQUENCE</scope>
    <source>
        <strain evidence="9">AMC_N1</strain>
    </source>
</reference>
<dbReference type="InterPro" id="IPR029033">
    <property type="entry name" value="His_PPase_superfam"/>
</dbReference>
<dbReference type="Gene3D" id="3.40.50.1240">
    <property type="entry name" value="Phosphoglycerate mutase-like"/>
    <property type="match status" value="1"/>
</dbReference>
<keyword evidence="5" id="KW-0378">Hydrolase</keyword>
<evidence type="ECO:0000313" key="10">
    <source>
        <dbReference type="Proteomes" id="UP001162162"/>
    </source>
</evidence>